<dbReference type="GO" id="GO:0017001">
    <property type="term" value="P:antibiotic catabolic process"/>
    <property type="evidence" value="ECO:0007669"/>
    <property type="project" value="UniProtKB-ARBA"/>
</dbReference>
<evidence type="ECO:0000313" key="4">
    <source>
        <dbReference type="Proteomes" id="UP000198588"/>
    </source>
</evidence>
<organism evidence="3 4">
    <name type="scientific">Mesorhizobium qingshengii</name>
    <dbReference type="NCBI Taxonomy" id="1165689"/>
    <lineage>
        <taxon>Bacteria</taxon>
        <taxon>Pseudomonadati</taxon>
        <taxon>Pseudomonadota</taxon>
        <taxon>Alphaproteobacteria</taxon>
        <taxon>Hyphomicrobiales</taxon>
        <taxon>Phyllobacteriaceae</taxon>
        <taxon>Mesorhizobium</taxon>
    </lineage>
</organism>
<evidence type="ECO:0000259" key="2">
    <source>
        <dbReference type="SMART" id="SM00849"/>
    </source>
</evidence>
<dbReference type="CDD" id="cd07712">
    <property type="entry name" value="MBLAC2-like_MBL-fold"/>
    <property type="match status" value="1"/>
</dbReference>
<dbReference type="EMBL" id="FMXM01000034">
    <property type="protein sequence ID" value="SDA98671.1"/>
    <property type="molecule type" value="Genomic_DNA"/>
</dbReference>
<reference evidence="3 4" key="1">
    <citation type="submission" date="2016-10" db="EMBL/GenBank/DDBJ databases">
        <authorList>
            <person name="de Groot N.N."/>
        </authorList>
    </citation>
    <scope>NUCLEOTIDE SEQUENCE [LARGE SCALE GENOMIC DNA]</scope>
    <source>
        <strain evidence="3 4">CGMCC 1.12097</strain>
    </source>
</reference>
<dbReference type="OrthoDB" id="9802991at2"/>
<dbReference type="AlphaFoldDB" id="A0A1G5ZV48"/>
<dbReference type="Proteomes" id="UP000198588">
    <property type="component" value="Unassembled WGS sequence"/>
</dbReference>
<dbReference type="Gene3D" id="3.60.15.10">
    <property type="entry name" value="Ribonuclease Z/Hydroxyacylglutathione hydrolase-like"/>
    <property type="match status" value="1"/>
</dbReference>
<dbReference type="PANTHER" id="PTHR42951:SF4">
    <property type="entry name" value="ACYL-COENZYME A THIOESTERASE MBLAC2"/>
    <property type="match status" value="1"/>
</dbReference>
<feature type="domain" description="Metallo-beta-lactamase" evidence="2">
    <location>
        <begin position="36"/>
        <end position="224"/>
    </location>
</feature>
<protein>
    <submittedName>
        <fullName evidence="3">Glyoxylase, beta-lactamase superfamily II</fullName>
    </submittedName>
</protein>
<sequence>MSKASPLSVAAEWYEISQIGAGVSRILERHVAPWMRCNMWLIHGRDRDLLVDTGMGLRPIRQELAALQGQAVHAVCTHCHFDHMGCAHEFEVRLGHASEASAYAGPDLDNSCARAWIGAELLTALPHEGYLLDSYRLTPAPLTGHLDEGDVLDLGDRAFQVLHLPGHSPGSIALYDKATKTLFSGDAIYDGQLIDNAWHSDPEAFRESLHRLRELPVETVHAGHFGSFGSERLVELIDLYLAGAMRVARIDEWLSAQSVPA</sequence>
<gene>
    <name evidence="3" type="ORF">SAMN02927914_06299</name>
</gene>
<accession>A0A1G5ZV48</accession>
<dbReference type="SUPFAM" id="SSF56281">
    <property type="entry name" value="Metallo-hydrolase/oxidoreductase"/>
    <property type="match status" value="1"/>
</dbReference>
<comment type="similarity">
    <text evidence="1">Belongs to the metallo-beta-lactamase superfamily. Class-B beta-lactamase family.</text>
</comment>
<dbReference type="SMART" id="SM00849">
    <property type="entry name" value="Lactamase_B"/>
    <property type="match status" value="1"/>
</dbReference>
<dbReference type="Pfam" id="PF00753">
    <property type="entry name" value="Lactamase_B"/>
    <property type="match status" value="1"/>
</dbReference>
<proteinExistence type="inferred from homology"/>
<evidence type="ECO:0000256" key="1">
    <source>
        <dbReference type="ARBA" id="ARBA00005250"/>
    </source>
</evidence>
<dbReference type="InterPro" id="IPR050855">
    <property type="entry name" value="NDM-1-like"/>
</dbReference>
<dbReference type="PANTHER" id="PTHR42951">
    <property type="entry name" value="METALLO-BETA-LACTAMASE DOMAIN-CONTAINING"/>
    <property type="match status" value="1"/>
</dbReference>
<dbReference type="InterPro" id="IPR036866">
    <property type="entry name" value="RibonucZ/Hydroxyglut_hydro"/>
</dbReference>
<dbReference type="RefSeq" id="WP_091586197.1">
    <property type="nucleotide sequence ID" value="NZ_FMXM01000034.1"/>
</dbReference>
<dbReference type="STRING" id="1165689.SAMN02927914_06299"/>
<evidence type="ECO:0000313" key="3">
    <source>
        <dbReference type="EMBL" id="SDA98671.1"/>
    </source>
</evidence>
<name>A0A1G5ZV48_9HYPH</name>
<dbReference type="InterPro" id="IPR001279">
    <property type="entry name" value="Metallo-B-lactamas"/>
</dbReference>